<evidence type="ECO:0000256" key="2">
    <source>
        <dbReference type="ARBA" id="ARBA00006311"/>
    </source>
</evidence>
<dbReference type="EMBL" id="GEDC01008294">
    <property type="protein sequence ID" value="JAS29004.1"/>
    <property type="molecule type" value="Transcribed_RNA"/>
</dbReference>
<accession>A0A1B6DTJ8</accession>
<evidence type="ECO:0000256" key="1">
    <source>
        <dbReference type="ARBA" id="ARBA00004502"/>
    </source>
</evidence>
<dbReference type="GO" id="GO:0005829">
    <property type="term" value="C:cytosol"/>
    <property type="evidence" value="ECO:0007669"/>
    <property type="project" value="TreeGrafter"/>
</dbReference>
<dbReference type="Pfam" id="PF03036">
    <property type="entry name" value="Perilipin"/>
    <property type="match status" value="1"/>
</dbReference>
<dbReference type="GO" id="GO:0010890">
    <property type="term" value="P:positive regulation of triglyceride storage"/>
    <property type="evidence" value="ECO:0007669"/>
    <property type="project" value="TreeGrafter"/>
</dbReference>
<proteinExistence type="inferred from homology"/>
<feature type="non-terminal residue" evidence="4">
    <location>
        <position position="1"/>
    </location>
</feature>
<sequence length="403" mass="46154">NISITSHHSHSIFKCFPHFFPDCQESRISFKRSAFHIKNMSETPSENKPKSTTSKSTEKKSEWQIKSFQRISSLPVVESATSLYGKVKDSSFLLRWSLKPAELSVWLALTSTKPFISIFPLPVYAADYILCSSLDVIEKRLPVVTYPPELVLNMTIDYVTSTFIAPVLRSANSVKDLTVTVANISGDFASAKINGAIDVAEIYMDKYLPDTTEALEQVTDLFQGEGKTVTTINHINRFGRRLKRRLVRRTISEAQALIRQGLDTINNVIYLAELLFRNPRGFVNTIRIVWIQLSQDEPENQIPPANLEQLITMIVRESSRKVVHVTNYFARKTMTVAKFTIDVTYYSFMSVFFCIHYMFKILHLQFIPNALLNQYNKVYHYSLGYSEKVLSYFTQHSLMPIPS</sequence>
<dbReference type="GO" id="GO:0005811">
    <property type="term" value="C:lipid droplet"/>
    <property type="evidence" value="ECO:0007669"/>
    <property type="project" value="UniProtKB-SubCell"/>
</dbReference>
<dbReference type="InterPro" id="IPR004279">
    <property type="entry name" value="Perilipin"/>
</dbReference>
<comment type="similarity">
    <text evidence="2">Belongs to the perilipin family.</text>
</comment>
<organism evidence="4">
    <name type="scientific">Clastoptera arizonana</name>
    <name type="common">Arizona spittle bug</name>
    <dbReference type="NCBI Taxonomy" id="38151"/>
    <lineage>
        <taxon>Eukaryota</taxon>
        <taxon>Metazoa</taxon>
        <taxon>Ecdysozoa</taxon>
        <taxon>Arthropoda</taxon>
        <taxon>Hexapoda</taxon>
        <taxon>Insecta</taxon>
        <taxon>Pterygota</taxon>
        <taxon>Neoptera</taxon>
        <taxon>Paraneoptera</taxon>
        <taxon>Hemiptera</taxon>
        <taxon>Auchenorrhyncha</taxon>
        <taxon>Cercopoidea</taxon>
        <taxon>Clastopteridae</taxon>
        <taxon>Clastoptera</taxon>
    </lineage>
</organism>
<name>A0A1B6DTJ8_9HEMI</name>
<dbReference type="PANTHER" id="PTHR14024:SF49">
    <property type="entry name" value="LIPID STORAGE DROPLETS SURFACE-BINDING PROTEIN 1"/>
    <property type="match status" value="1"/>
</dbReference>
<reference evidence="4" key="1">
    <citation type="submission" date="2015-12" db="EMBL/GenBank/DDBJ databases">
        <title>De novo transcriptome assembly of four potential Pierce s Disease insect vectors from Arizona vineyards.</title>
        <authorList>
            <person name="Tassone E.E."/>
        </authorList>
    </citation>
    <scope>NUCLEOTIDE SEQUENCE</scope>
</reference>
<dbReference type="GO" id="GO:0019915">
    <property type="term" value="P:lipid storage"/>
    <property type="evidence" value="ECO:0007669"/>
    <property type="project" value="TreeGrafter"/>
</dbReference>
<dbReference type="PANTHER" id="PTHR14024">
    <property type="entry name" value="PERILIPIN"/>
    <property type="match status" value="1"/>
</dbReference>
<gene>
    <name evidence="4" type="ORF">g.6493</name>
</gene>
<dbReference type="AlphaFoldDB" id="A0A1B6DTJ8"/>
<keyword evidence="3" id="KW-0551">Lipid droplet</keyword>
<evidence type="ECO:0008006" key="5">
    <source>
        <dbReference type="Google" id="ProtNLM"/>
    </source>
</evidence>
<evidence type="ECO:0000313" key="4">
    <source>
        <dbReference type="EMBL" id="JAS29004.1"/>
    </source>
</evidence>
<protein>
    <recommendedName>
        <fullName evidence="5">Lipid storage droplets surface-binding protein 1</fullName>
    </recommendedName>
</protein>
<evidence type="ECO:0000256" key="3">
    <source>
        <dbReference type="ARBA" id="ARBA00022677"/>
    </source>
</evidence>
<comment type="subcellular location">
    <subcellularLocation>
        <location evidence="1">Lipid droplet</location>
    </subcellularLocation>
</comment>